<dbReference type="Pfam" id="PF02458">
    <property type="entry name" value="Transferase"/>
    <property type="match status" value="1"/>
</dbReference>
<dbReference type="InterPro" id="IPR051504">
    <property type="entry name" value="Plant_metabolite_acyltrans"/>
</dbReference>
<evidence type="ECO:0000256" key="2">
    <source>
        <dbReference type="ARBA" id="ARBA00023315"/>
    </source>
</evidence>
<reference evidence="5" key="1">
    <citation type="journal article" date="2020" name="Genome Biol.">
        <title>Gamete binning: chromosome-level and haplotype-resolved genome assembly enabled by high-throughput single-cell sequencing of gamete genomes.</title>
        <authorList>
            <person name="Campoy J.A."/>
            <person name="Sun H."/>
            <person name="Goel M."/>
            <person name="Jiao W.-B."/>
            <person name="Folz-Donahue K."/>
            <person name="Wang N."/>
            <person name="Rubio M."/>
            <person name="Liu C."/>
            <person name="Kukat C."/>
            <person name="Ruiz D."/>
            <person name="Huettel B."/>
            <person name="Schneeberger K."/>
        </authorList>
    </citation>
    <scope>NUCLEOTIDE SEQUENCE [LARGE SCALE GENOMIC DNA]</scope>
    <source>
        <strain evidence="5">cv. Rojo Pasion</strain>
    </source>
</reference>
<proteinExistence type="predicted"/>
<name>A0A6J5WU66_PRUAR</name>
<protein>
    <submittedName>
        <fullName evidence="4">Uncharacterized protein</fullName>
    </submittedName>
</protein>
<gene>
    <name evidence="4" type="ORF">ORAREDHAP_LOCUS23126</name>
</gene>
<evidence type="ECO:0000256" key="1">
    <source>
        <dbReference type="ARBA" id="ARBA00022679"/>
    </source>
</evidence>
<dbReference type="SUPFAM" id="SSF52777">
    <property type="entry name" value="CoA-dependent acyltransferases"/>
    <property type="match status" value="1"/>
</dbReference>
<dbReference type="AlphaFoldDB" id="A0A6J5WU66"/>
<feature type="compositionally biased region" description="Basic and acidic residues" evidence="3">
    <location>
        <begin position="42"/>
        <end position="58"/>
    </location>
</feature>
<dbReference type="GO" id="GO:0016747">
    <property type="term" value="F:acyltransferase activity, transferring groups other than amino-acyl groups"/>
    <property type="evidence" value="ECO:0007669"/>
    <property type="project" value="UniProtKB-ARBA"/>
</dbReference>
<dbReference type="Gene3D" id="3.30.559.10">
    <property type="entry name" value="Chloramphenicol acetyltransferase-like domain"/>
    <property type="match status" value="2"/>
</dbReference>
<keyword evidence="1" id="KW-0808">Transferase</keyword>
<keyword evidence="5" id="KW-1185">Reference proteome</keyword>
<sequence>MMTFCLCLIKHGHELIKGTSLRLWRLPFRQAFRPPKRKRKAAKAESPRPRDHSFESRGRRPQKTLSEKLWLNRHVTSGPHAPFNEVRSLTSQQNPLVTRSIQCTREVTEGIKCVPTAKRENPRSGRWPRFAEIYGGHTTMLLNPRQPCFTIPNADLTTHLPGQAPPRRFSPVQRLFFYEISNSETTTLFSKLKASLSIALQHFRPLAGNITWPQHSPKPVLTYVQGDAVSLTIAESHADFHHLSSRSNFVEAKEYHPLVPQLPTSHEKAAAVAFQVTVFPSGNGFSIGTSMHHAILDGKSSTMFVKSWAHICKHLGDDPSGSSLPDQLKPFFDRRVVQDPAGLEPIFLNQLQNLDGPNNRSLMVTQFKSPPSDAVRGIFVITRPEIEAMKQWVSTKMAEMIKNEKQSDHHPHLSTFSVTCAYTWVCLAKAEEKQSDKPVLMAFTLDCRSRFDPPLLANYFGNCIAGRAVVADRKGLLGEDGLTVAVNEISEAIKSADSDGILNGAETWVPKLYTAVGSEERFMGVAGSPRFGIYDTDFGWGRPSKVEVVSIEETGAMSLAESRDGIAGDVEVGLVLEKHDMQAFAFVFTKGFQDL</sequence>
<keyword evidence="2" id="KW-0012">Acyltransferase</keyword>
<feature type="region of interest" description="Disordered" evidence="3">
    <location>
        <begin position="34"/>
        <end position="66"/>
    </location>
</feature>
<dbReference type="EMBL" id="CAEKKB010000003">
    <property type="protein sequence ID" value="CAB4305220.1"/>
    <property type="molecule type" value="Genomic_DNA"/>
</dbReference>
<dbReference type="Proteomes" id="UP000507245">
    <property type="component" value="Unassembled WGS sequence"/>
</dbReference>
<organism evidence="4 5">
    <name type="scientific">Prunus armeniaca</name>
    <name type="common">Apricot</name>
    <name type="synonym">Armeniaca vulgaris</name>
    <dbReference type="NCBI Taxonomy" id="36596"/>
    <lineage>
        <taxon>Eukaryota</taxon>
        <taxon>Viridiplantae</taxon>
        <taxon>Streptophyta</taxon>
        <taxon>Embryophyta</taxon>
        <taxon>Tracheophyta</taxon>
        <taxon>Spermatophyta</taxon>
        <taxon>Magnoliopsida</taxon>
        <taxon>eudicotyledons</taxon>
        <taxon>Gunneridae</taxon>
        <taxon>Pentapetalae</taxon>
        <taxon>rosids</taxon>
        <taxon>fabids</taxon>
        <taxon>Rosales</taxon>
        <taxon>Rosaceae</taxon>
        <taxon>Amygdaloideae</taxon>
        <taxon>Amygdaleae</taxon>
        <taxon>Prunus</taxon>
    </lineage>
</organism>
<accession>A0A6J5WU66</accession>
<evidence type="ECO:0000313" key="5">
    <source>
        <dbReference type="Proteomes" id="UP000507245"/>
    </source>
</evidence>
<evidence type="ECO:0000313" key="4">
    <source>
        <dbReference type="EMBL" id="CAB4305220.1"/>
    </source>
</evidence>
<dbReference type="InterPro" id="IPR023213">
    <property type="entry name" value="CAT-like_dom_sf"/>
</dbReference>
<evidence type="ECO:0000256" key="3">
    <source>
        <dbReference type="SAM" id="MobiDB-lite"/>
    </source>
</evidence>
<dbReference type="PANTHER" id="PTHR31625">
    <property type="match status" value="1"/>
</dbReference>
<dbReference type="OrthoDB" id="1862401at2759"/>